<gene>
    <name evidence="14" type="ORF">HJG63_002221</name>
</gene>
<feature type="compositionally biased region" description="Basic residues" evidence="13">
    <location>
        <begin position="1"/>
        <end position="20"/>
    </location>
</feature>
<keyword evidence="8" id="KW-0206">Cytoskeleton</keyword>
<dbReference type="AlphaFoldDB" id="A0A7J8GXT0"/>
<evidence type="ECO:0000256" key="1">
    <source>
        <dbReference type="ARBA" id="ARBA00003029"/>
    </source>
</evidence>
<evidence type="ECO:0000256" key="13">
    <source>
        <dbReference type="SAM" id="MobiDB-lite"/>
    </source>
</evidence>
<keyword evidence="9" id="KW-0966">Cell projection</keyword>
<comment type="function">
    <text evidence="1">Component of the nexin-dynein regulatory complex (N-DRC), a key regulator of ciliary/flagellar motility which maintains the alignment and integrity of the distal axoneme and regulates microtubule sliding in motile axonemes.</text>
</comment>
<proteinExistence type="inferred from homology"/>
<evidence type="ECO:0000256" key="10">
    <source>
        <dbReference type="ARBA" id="ARBA00044754"/>
    </source>
</evidence>
<evidence type="ECO:0000256" key="12">
    <source>
        <dbReference type="SAM" id="Coils"/>
    </source>
</evidence>
<reference evidence="14 15" key="1">
    <citation type="journal article" date="2020" name="Nature">
        <title>Six reference-quality genomes reveal evolution of bat adaptations.</title>
        <authorList>
            <person name="Jebb D."/>
            <person name="Huang Z."/>
            <person name="Pippel M."/>
            <person name="Hughes G.M."/>
            <person name="Lavrichenko K."/>
            <person name="Devanna P."/>
            <person name="Winkler S."/>
            <person name="Jermiin L.S."/>
            <person name="Skirmuntt E.C."/>
            <person name="Katzourakis A."/>
            <person name="Burkitt-Gray L."/>
            <person name="Ray D.A."/>
            <person name="Sullivan K.A.M."/>
            <person name="Roscito J.G."/>
            <person name="Kirilenko B.M."/>
            <person name="Davalos L.M."/>
            <person name="Corthals A.P."/>
            <person name="Power M.L."/>
            <person name="Jones G."/>
            <person name="Ransome R.D."/>
            <person name="Dechmann D.K.N."/>
            <person name="Locatelli A.G."/>
            <person name="Puechmaille S.J."/>
            <person name="Fedrigo O."/>
            <person name="Jarvis E.D."/>
            <person name="Hiller M."/>
            <person name="Vernes S.C."/>
            <person name="Myers E.W."/>
            <person name="Teeling E.C."/>
        </authorList>
    </citation>
    <scope>NUCLEOTIDE SEQUENCE [LARGE SCALE GENOMIC DNA]</scope>
    <source>
        <strain evidence="14">MRouAeg1</strain>
        <tissue evidence="14">Muscle</tissue>
    </source>
</reference>
<keyword evidence="4" id="KW-0963">Cytoplasm</keyword>
<evidence type="ECO:0000256" key="2">
    <source>
        <dbReference type="ARBA" id="ARBA00004611"/>
    </source>
</evidence>
<evidence type="ECO:0000256" key="5">
    <source>
        <dbReference type="ARBA" id="ARBA00022846"/>
    </source>
</evidence>
<comment type="caution">
    <text evidence="14">The sequence shown here is derived from an EMBL/GenBank/DDBJ whole genome shotgun (WGS) entry which is preliminary data.</text>
</comment>
<dbReference type="Proteomes" id="UP000593571">
    <property type="component" value="Unassembled WGS sequence"/>
</dbReference>
<comment type="subunit">
    <text evidence="3">Component of the nexin-dynein regulatory complex (N-DRC).</text>
</comment>
<evidence type="ECO:0000313" key="14">
    <source>
        <dbReference type="EMBL" id="KAF6464322.1"/>
    </source>
</evidence>
<evidence type="ECO:0000256" key="3">
    <source>
        <dbReference type="ARBA" id="ARBA00011248"/>
    </source>
</evidence>
<evidence type="ECO:0000256" key="11">
    <source>
        <dbReference type="ARBA" id="ARBA00044800"/>
    </source>
</evidence>
<evidence type="ECO:0000256" key="9">
    <source>
        <dbReference type="ARBA" id="ARBA00023273"/>
    </source>
</evidence>
<dbReference type="PANTHER" id="PTHR28656">
    <property type="entry name" value="COILED-COIL DOMAIN-CONTAINING PROTEIN 153"/>
    <property type="match status" value="1"/>
</dbReference>
<name>A0A7J8GXT0_ROUAE</name>
<keyword evidence="6 12" id="KW-0175">Coiled coil</keyword>
<comment type="subcellular location">
    <subcellularLocation>
        <location evidence="2">Cytoplasm</location>
        <location evidence="2">Cytoskeleton</location>
        <location evidence="2">Flagellum axoneme</location>
    </subcellularLocation>
</comment>
<protein>
    <recommendedName>
        <fullName evidence="11">Dynein regulatory complex protein 12</fullName>
    </recommendedName>
</protein>
<evidence type="ECO:0000256" key="7">
    <source>
        <dbReference type="ARBA" id="ARBA00023069"/>
    </source>
</evidence>
<evidence type="ECO:0000256" key="4">
    <source>
        <dbReference type="ARBA" id="ARBA00022490"/>
    </source>
</evidence>
<dbReference type="EMBL" id="JACASE010000005">
    <property type="protein sequence ID" value="KAF6464322.1"/>
    <property type="molecule type" value="Genomic_DNA"/>
</dbReference>
<dbReference type="OrthoDB" id="10264405at2759"/>
<keyword evidence="7" id="KW-0969">Cilium</keyword>
<evidence type="ECO:0000256" key="8">
    <source>
        <dbReference type="ARBA" id="ARBA00023212"/>
    </source>
</evidence>
<dbReference type="PANTHER" id="PTHR28656:SF1">
    <property type="entry name" value="COILED-COIL DOMAIN-CONTAINING PROTEIN 153"/>
    <property type="match status" value="1"/>
</dbReference>
<dbReference type="InterPro" id="IPR033585">
    <property type="entry name" value="DRC12-like"/>
</dbReference>
<comment type="similarity">
    <text evidence="10">Belongs to the DRC12 family.</text>
</comment>
<keyword evidence="5" id="KW-0282">Flagellum</keyword>
<dbReference type="KEGG" id="ray:107507936"/>
<evidence type="ECO:0000313" key="15">
    <source>
        <dbReference type="Proteomes" id="UP000593571"/>
    </source>
</evidence>
<feature type="region of interest" description="Disordered" evidence="13">
    <location>
        <begin position="1"/>
        <end position="27"/>
    </location>
</feature>
<organism evidence="14 15">
    <name type="scientific">Rousettus aegyptiacus</name>
    <name type="common">Egyptian fruit bat</name>
    <name type="synonym">Pteropus aegyptiacus</name>
    <dbReference type="NCBI Taxonomy" id="9407"/>
    <lineage>
        <taxon>Eukaryota</taxon>
        <taxon>Metazoa</taxon>
        <taxon>Chordata</taxon>
        <taxon>Craniata</taxon>
        <taxon>Vertebrata</taxon>
        <taxon>Euteleostomi</taxon>
        <taxon>Mammalia</taxon>
        <taxon>Eutheria</taxon>
        <taxon>Laurasiatheria</taxon>
        <taxon>Chiroptera</taxon>
        <taxon>Yinpterochiroptera</taxon>
        <taxon>Pteropodoidea</taxon>
        <taxon>Pteropodidae</taxon>
        <taxon>Rousettinae</taxon>
        <taxon>Rousettus</taxon>
    </lineage>
</organism>
<evidence type="ECO:0000256" key="6">
    <source>
        <dbReference type="ARBA" id="ARBA00023054"/>
    </source>
</evidence>
<keyword evidence="15" id="KW-1185">Reference proteome</keyword>
<accession>A0A7J8GXT0</accession>
<feature type="coiled-coil region" evidence="12">
    <location>
        <begin position="45"/>
        <end position="161"/>
    </location>
</feature>
<sequence length="202" mass="23250">MPPKTKGKRTKAGAQKKKKNAGNDVEAKSMHRLTMLEKELLQDRLALRRDEAHRAKASAEELKQRLQGLEAELEGARSEGKAIFSEMSRQCRSLQEEMETRSRQLEQEVRGLQVQLETCQREAEAAQREAKQALSERDQTLAQLRTHVADMEAKYEEILHDSLDQLLAKLRAIKPQWDKAMLRLQARHKEQLCQFGLNPLDL</sequence>